<dbReference type="Proteomes" id="UP000481033">
    <property type="component" value="Unassembled WGS sequence"/>
</dbReference>
<gene>
    <name evidence="1" type="ORF">DXZ20_20990</name>
</gene>
<dbReference type="EMBL" id="QXHD01000004">
    <property type="protein sequence ID" value="NEZ58075.1"/>
    <property type="molecule type" value="Genomic_DNA"/>
</dbReference>
<evidence type="ECO:0000313" key="2">
    <source>
        <dbReference type="Proteomes" id="UP000481033"/>
    </source>
</evidence>
<keyword evidence="2" id="KW-1185">Reference proteome</keyword>
<name>A0A6M0RP83_9CYAN</name>
<sequence length="1150" mass="124670">MEQSTSEQKGFLAILQTFQKPDSGGLVEQFTGLTQGISLPQFSIGDTVTIPKLDALPGAVDRFTDLAQTLPSNPDDLLSGLLGELQGVADGSLEIETLMAPLTTSFMGAAPVLGEFQTMLEALTETVFPALSQLSEQTVDANYLSELLSVQSLSETALTQLSDVIGPYGGQVETLSWLLTGLTEESATEGFQTWMDDLVALPLDHQLTDDHLTHLEQQAHQLTRQITRLEAKTQTAFDHVDQFEGTLANLSNQAMEKLDTVMAGLDPQALGAQLNLLPPNALDILQQFDLSRILDQLQPAIATLENLVSQGVGQITAGIETVVGTIESAIATAEQALVKASALVTNLIQQIVDFIQGFDLTGLINQAKAMFNDITDQVSGVINQVNVAIGQVYGLVKGLIDKVAAFDFKTLVSQFQALIAQMTALLDHPQVRSILEQAKQGIDQVVQQLDEVSLQPIFDDVLNQVDTVKTTLASINVAELNQMLRTALSAALDLVRNAIDPPSQATDILKEGYRTQIAEPVLGGVIEPVKAQLDQVVDIINRFEPGTLVGELLTPPFEAMVAQVEALVDPDQLVELMQPISQFQADLLAKVDAVASPKTLLAPLVDIYQQLMGFVRSLSPRQLLIPINDLLHTVTQQLDKLGLETLVDQVVGSVRQVTDTISGFRLQDQPFWQPVQTILDGGITPFLETVVNSLHGLVDGLDLSALDPMLSPLRTAATTIMAQIREPVLLEQVKTVIQTVADYEKTYLAEITQLAQGWQQQTRRLNGANQIPSELQARYEQLQTQIQTFNPVTLLAIPTSLIDQFNQKLISILDTLESLWQSLTQRLDQGLSAIDNLVSNGVAGLKTYLNQAIDGLVAGPIDAITQQLEQPLAHISGAIQSILGLQEHLAVFNQIPDGLARIGQAMVGIKDKVQAFNLDFLAEPLQRVKAEVVKPLAALNPETALIAPLQKLYNKVRRSLERLAPAQLLATARGSITVTLAAPAANAIAIPSGTPLVTTTPMGDIWFETLEDKVFEPGVAALEVPVQSLVLGRAGDVTIPEDVSWQVNQVDNLPKELTTADIKQTTPILSLTTLVREVLLGKLTLFHPVELIAKPLNEQYQKIIQLKDELGIETLFDALFEKLYALSEEIETGVDKLGVSFNGLLAAMPL</sequence>
<accession>A0A6M0RP83</accession>
<dbReference type="AlphaFoldDB" id="A0A6M0RP83"/>
<proteinExistence type="predicted"/>
<comment type="caution">
    <text evidence="1">The sequence shown here is derived from an EMBL/GenBank/DDBJ whole genome shotgun (WGS) entry which is preliminary data.</text>
</comment>
<protein>
    <submittedName>
        <fullName evidence="1">Uncharacterized protein</fullName>
    </submittedName>
</protein>
<dbReference type="RefSeq" id="WP_163700360.1">
    <property type="nucleotide sequence ID" value="NZ_QXHD01000004.1"/>
</dbReference>
<organism evidence="1 2">
    <name type="scientific">Adonisia turfae CCMR0081</name>
    <dbReference type="NCBI Taxonomy" id="2292702"/>
    <lineage>
        <taxon>Bacteria</taxon>
        <taxon>Bacillati</taxon>
        <taxon>Cyanobacteriota</taxon>
        <taxon>Adonisia</taxon>
        <taxon>Adonisia turfae</taxon>
    </lineage>
</organism>
<reference evidence="1 2" key="1">
    <citation type="journal article" date="2020" name="Microb. Ecol.">
        <title>Ecogenomics of the Marine Benthic Filamentous Cyanobacterium Adonisia.</title>
        <authorList>
            <person name="Walter J.M."/>
            <person name="Coutinho F.H."/>
            <person name="Leomil L."/>
            <person name="Hargreaves P.I."/>
            <person name="Campeao M.E."/>
            <person name="Vieira V.V."/>
            <person name="Silva B.S."/>
            <person name="Fistarol G.O."/>
            <person name="Salomon P.S."/>
            <person name="Sawabe T."/>
            <person name="Mino S."/>
            <person name="Hosokawa M."/>
            <person name="Miyashita H."/>
            <person name="Maruyama F."/>
            <person name="van Verk M.C."/>
            <person name="Dutilh B.E."/>
            <person name="Thompson C.C."/>
            <person name="Thompson F.L."/>
        </authorList>
    </citation>
    <scope>NUCLEOTIDE SEQUENCE [LARGE SCALE GENOMIC DNA]</scope>
    <source>
        <strain evidence="1 2">CCMR0081</strain>
    </source>
</reference>
<evidence type="ECO:0000313" key="1">
    <source>
        <dbReference type="EMBL" id="NEZ58075.1"/>
    </source>
</evidence>